<organism evidence="1 2">
    <name type="scientific">Petralouisia muris</name>
    <dbReference type="NCBI Taxonomy" id="3032872"/>
    <lineage>
        <taxon>Bacteria</taxon>
        <taxon>Bacillati</taxon>
        <taxon>Bacillota</taxon>
        <taxon>Clostridia</taxon>
        <taxon>Lachnospirales</taxon>
        <taxon>Lachnospiraceae</taxon>
        <taxon>Petralouisia</taxon>
    </lineage>
</organism>
<accession>A0AC61S0M1</accession>
<evidence type="ECO:0000313" key="2">
    <source>
        <dbReference type="Proteomes" id="UP000304953"/>
    </source>
</evidence>
<gene>
    <name evidence="1" type="ORF">E5329_02250</name>
</gene>
<keyword evidence="2" id="KW-1185">Reference proteome</keyword>
<name>A0AC61S0M1_9FIRM</name>
<evidence type="ECO:0000313" key="1">
    <source>
        <dbReference type="EMBL" id="TGY97962.1"/>
    </source>
</evidence>
<comment type="caution">
    <text evidence="1">The sequence shown here is derived from an EMBL/GenBank/DDBJ whole genome shotgun (WGS) entry which is preliminary data.</text>
</comment>
<dbReference type="Proteomes" id="UP000304953">
    <property type="component" value="Unassembled WGS sequence"/>
</dbReference>
<reference evidence="1" key="1">
    <citation type="submission" date="2019-04" db="EMBL/GenBank/DDBJ databases">
        <title>Microbes associate with the intestines of laboratory mice.</title>
        <authorList>
            <person name="Navarre W."/>
            <person name="Wong E."/>
            <person name="Huang K."/>
            <person name="Tropini C."/>
            <person name="Ng K."/>
            <person name="Yu B."/>
        </authorList>
    </citation>
    <scope>NUCLEOTIDE SEQUENCE</scope>
    <source>
        <strain evidence="1">NM01_1-7b</strain>
    </source>
</reference>
<protein>
    <submittedName>
        <fullName evidence="1">Uncharacterized protein</fullName>
    </submittedName>
</protein>
<dbReference type="EMBL" id="SRYA01000003">
    <property type="protein sequence ID" value="TGY97962.1"/>
    <property type="molecule type" value="Genomic_DNA"/>
</dbReference>
<sequence length="361" mass="42022">MIENYDHYISRHIRRVYCRRLVSPMLYLIFLMILWLSLPLYDILFPQPLDYSDDLSEYADHHSSYIETTLENLYFTGYTNESLGRTLGYYYYTLPAANHTKDKNRQEVKKQQCLIVLLSPSTCEEGLPLIDSVHIRGRVLKENPAFSALLENLANDLEWTKEGISKFVSSYFISEPAFLLFPSAVLMTLYFASGIYALLRIILDMIYIRFPAFAPACRQLGRFGKAKELLAQAETELATLPQLATEDMFITEHYFIVLAGYGAAVIPIQEILWIYKHSTLHKILWYHFSISYTLHITARKHLHFHCPKNMKSDIDGIMDYLAEANHEILVGFNEENRLKVHGKRVFLTHFEKLIAFLQKKI</sequence>
<proteinExistence type="predicted"/>